<name>W2W8X6_PHYNI</name>
<dbReference type="SMART" id="SM00487">
    <property type="entry name" value="DEXDc"/>
    <property type="match status" value="1"/>
</dbReference>
<comment type="caution">
    <text evidence="9">The sequence shown here is derived from an EMBL/GenBank/DDBJ whole genome shotgun (WGS) entry which is preliminary data.</text>
</comment>
<feature type="domain" description="Helicase C-terminal" evidence="8">
    <location>
        <begin position="1465"/>
        <end position="1623"/>
    </location>
</feature>
<gene>
    <name evidence="9" type="ORF">F441_17150</name>
</gene>
<evidence type="ECO:0000313" key="10">
    <source>
        <dbReference type="Proteomes" id="UP000018958"/>
    </source>
</evidence>
<dbReference type="SUPFAM" id="SSF57903">
    <property type="entry name" value="FYVE/PHD zinc finger"/>
    <property type="match status" value="1"/>
</dbReference>
<protein>
    <recommendedName>
        <fullName evidence="11">RING-type domain-containing protein</fullName>
    </recommendedName>
</protein>
<keyword evidence="3" id="KW-0378">Hydrolase</keyword>
<dbReference type="PROSITE" id="PS01359">
    <property type="entry name" value="ZF_PHD_1"/>
    <property type="match status" value="1"/>
</dbReference>
<dbReference type="PROSITE" id="PS50089">
    <property type="entry name" value="ZF_RING_2"/>
    <property type="match status" value="1"/>
</dbReference>
<dbReference type="Pfam" id="PF00176">
    <property type="entry name" value="SNF2-rel_dom"/>
    <property type="match status" value="1"/>
</dbReference>
<evidence type="ECO:0000259" key="8">
    <source>
        <dbReference type="PROSITE" id="PS51194"/>
    </source>
</evidence>
<dbReference type="Gene3D" id="3.30.40.10">
    <property type="entry name" value="Zinc/RING finger domain, C3HC4 (zinc finger)"/>
    <property type="match status" value="2"/>
</dbReference>
<evidence type="ECO:0000313" key="9">
    <source>
        <dbReference type="EMBL" id="ETP06458.1"/>
    </source>
</evidence>
<dbReference type="Pfam" id="PF21325">
    <property type="entry name" value="SHPRH_helical-1st"/>
    <property type="match status" value="1"/>
</dbReference>
<feature type="region of interest" description="Disordered" evidence="6">
    <location>
        <begin position="1"/>
        <end position="50"/>
    </location>
</feature>
<dbReference type="Gene3D" id="3.40.50.300">
    <property type="entry name" value="P-loop containing nucleotide triphosphate hydrolases"/>
    <property type="match status" value="1"/>
</dbReference>
<dbReference type="InterPro" id="IPR013083">
    <property type="entry name" value="Znf_RING/FYVE/PHD"/>
</dbReference>
<dbReference type="GO" id="GO:0016787">
    <property type="term" value="F:hydrolase activity"/>
    <property type="evidence" value="ECO:0007669"/>
    <property type="project" value="UniProtKB-KW"/>
</dbReference>
<evidence type="ECO:0000256" key="5">
    <source>
        <dbReference type="PROSITE-ProRule" id="PRU00175"/>
    </source>
</evidence>
<feature type="domain" description="RING-type" evidence="7">
    <location>
        <begin position="1364"/>
        <end position="1409"/>
    </location>
</feature>
<dbReference type="PANTHER" id="PTHR45865:SF1">
    <property type="entry name" value="E3 UBIQUITIN-PROTEIN LIGASE SHPRH"/>
    <property type="match status" value="1"/>
</dbReference>
<organism evidence="9 10">
    <name type="scientific">Phytophthora nicotianae CJ01A1</name>
    <dbReference type="NCBI Taxonomy" id="1317063"/>
    <lineage>
        <taxon>Eukaryota</taxon>
        <taxon>Sar</taxon>
        <taxon>Stramenopiles</taxon>
        <taxon>Oomycota</taxon>
        <taxon>Peronosporomycetes</taxon>
        <taxon>Peronosporales</taxon>
        <taxon>Peronosporaceae</taxon>
        <taxon>Phytophthora</taxon>
    </lineage>
</organism>
<evidence type="ECO:0000256" key="6">
    <source>
        <dbReference type="SAM" id="MobiDB-lite"/>
    </source>
</evidence>
<dbReference type="PROSITE" id="PS00518">
    <property type="entry name" value="ZF_RING_1"/>
    <property type="match status" value="1"/>
</dbReference>
<evidence type="ECO:0000256" key="2">
    <source>
        <dbReference type="ARBA" id="ARBA00022771"/>
    </source>
</evidence>
<dbReference type="InterPro" id="IPR052583">
    <property type="entry name" value="ATP-helicase/E3_Ub-Ligase"/>
</dbReference>
<dbReference type="InterPro" id="IPR001650">
    <property type="entry name" value="Helicase_C-like"/>
</dbReference>
<dbReference type="GO" id="GO:0005524">
    <property type="term" value="F:ATP binding"/>
    <property type="evidence" value="ECO:0007669"/>
    <property type="project" value="InterPro"/>
</dbReference>
<keyword evidence="1" id="KW-0479">Metal-binding</keyword>
<reference evidence="9 10" key="1">
    <citation type="submission" date="2013-11" db="EMBL/GenBank/DDBJ databases">
        <title>The Genome Sequence of Phytophthora parasitica CJ01A1.</title>
        <authorList>
            <consortium name="The Broad Institute Genomics Platform"/>
            <person name="Russ C."/>
            <person name="Tyler B."/>
            <person name="Panabieres F."/>
            <person name="Shan W."/>
            <person name="Tripathy S."/>
            <person name="Grunwald N."/>
            <person name="Machado M."/>
            <person name="Johnson C.S."/>
            <person name="Walker B."/>
            <person name="Young S.K."/>
            <person name="Zeng Q."/>
            <person name="Gargeya S."/>
            <person name="Fitzgerald M."/>
            <person name="Haas B."/>
            <person name="Abouelleil A."/>
            <person name="Allen A.W."/>
            <person name="Alvarado L."/>
            <person name="Arachchi H.M."/>
            <person name="Berlin A.M."/>
            <person name="Chapman S.B."/>
            <person name="Gainer-Dewar J."/>
            <person name="Goldberg J."/>
            <person name="Griggs A."/>
            <person name="Gujja S."/>
            <person name="Hansen M."/>
            <person name="Howarth C."/>
            <person name="Imamovic A."/>
            <person name="Ireland A."/>
            <person name="Larimer J."/>
            <person name="McCowan C."/>
            <person name="Murphy C."/>
            <person name="Pearson M."/>
            <person name="Poon T.W."/>
            <person name="Priest M."/>
            <person name="Roberts A."/>
            <person name="Saif S."/>
            <person name="Shea T."/>
            <person name="Sisk P."/>
            <person name="Sykes S."/>
            <person name="Wortman J."/>
            <person name="Nusbaum C."/>
            <person name="Birren B."/>
        </authorList>
    </citation>
    <scope>NUCLEOTIDE SEQUENCE [LARGE SCALE GENOMIC DNA]</scope>
    <source>
        <strain evidence="9 10">CJ01A1</strain>
    </source>
</reference>
<proteinExistence type="predicted"/>
<dbReference type="PROSITE" id="PS51194">
    <property type="entry name" value="HELICASE_CTER"/>
    <property type="match status" value="1"/>
</dbReference>
<dbReference type="Pfam" id="PF13445">
    <property type="entry name" value="zf-RING_UBOX"/>
    <property type="match status" value="1"/>
</dbReference>
<dbReference type="CDD" id="cd18793">
    <property type="entry name" value="SF2_C_SNF"/>
    <property type="match status" value="1"/>
</dbReference>
<feature type="region of interest" description="Disordered" evidence="6">
    <location>
        <begin position="1429"/>
        <end position="1457"/>
    </location>
</feature>
<feature type="non-terminal residue" evidence="9">
    <location>
        <position position="1"/>
    </location>
</feature>
<dbReference type="InterPro" id="IPR049730">
    <property type="entry name" value="SNF2/RAD54-like_C"/>
</dbReference>
<dbReference type="InterPro" id="IPR027370">
    <property type="entry name" value="Znf-RING_euk"/>
</dbReference>
<dbReference type="EMBL" id="ANIX01003433">
    <property type="protein sequence ID" value="ETP06458.1"/>
    <property type="molecule type" value="Genomic_DNA"/>
</dbReference>
<dbReference type="SMART" id="SM00184">
    <property type="entry name" value="RING"/>
    <property type="match status" value="1"/>
</dbReference>
<dbReference type="Proteomes" id="UP000018958">
    <property type="component" value="Unassembled WGS sequence"/>
</dbReference>
<dbReference type="InterPro" id="IPR048686">
    <property type="entry name" value="SHPRH_helical_1st"/>
</dbReference>
<evidence type="ECO:0000259" key="7">
    <source>
        <dbReference type="PROSITE" id="PS50089"/>
    </source>
</evidence>
<evidence type="ECO:0000256" key="3">
    <source>
        <dbReference type="ARBA" id="ARBA00022801"/>
    </source>
</evidence>
<dbReference type="SUPFAM" id="SSF52540">
    <property type="entry name" value="P-loop containing nucleoside triphosphate hydrolases"/>
    <property type="match status" value="2"/>
</dbReference>
<dbReference type="InterPro" id="IPR017907">
    <property type="entry name" value="Znf_RING_CS"/>
</dbReference>
<keyword evidence="4" id="KW-0862">Zinc</keyword>
<dbReference type="InterPro" id="IPR027417">
    <property type="entry name" value="P-loop_NTPase"/>
</dbReference>
<dbReference type="InterPro" id="IPR019786">
    <property type="entry name" value="Zinc_finger_PHD-type_CS"/>
</dbReference>
<feature type="compositionally biased region" description="Polar residues" evidence="6">
    <location>
        <begin position="1429"/>
        <end position="1441"/>
    </location>
</feature>
<dbReference type="InterPro" id="IPR001841">
    <property type="entry name" value="Znf_RING"/>
</dbReference>
<dbReference type="InterPro" id="IPR038718">
    <property type="entry name" value="SNF2-like_sf"/>
</dbReference>
<dbReference type="Pfam" id="PF00271">
    <property type="entry name" value="Helicase_C"/>
    <property type="match status" value="1"/>
</dbReference>
<evidence type="ECO:0000256" key="1">
    <source>
        <dbReference type="ARBA" id="ARBA00022723"/>
    </source>
</evidence>
<dbReference type="SUPFAM" id="SSF57850">
    <property type="entry name" value="RING/U-box"/>
    <property type="match status" value="1"/>
</dbReference>
<accession>W2W8X6</accession>
<keyword evidence="2 5" id="KW-0863">Zinc-finger</keyword>
<dbReference type="InterPro" id="IPR014001">
    <property type="entry name" value="Helicase_ATP-bd"/>
</dbReference>
<dbReference type="InterPro" id="IPR000330">
    <property type="entry name" value="SNF2_N"/>
</dbReference>
<evidence type="ECO:0000256" key="4">
    <source>
        <dbReference type="ARBA" id="ARBA00022833"/>
    </source>
</evidence>
<dbReference type="GO" id="GO:0008270">
    <property type="term" value="F:zinc ion binding"/>
    <property type="evidence" value="ECO:0007669"/>
    <property type="project" value="UniProtKB-KW"/>
</dbReference>
<dbReference type="PANTHER" id="PTHR45865">
    <property type="entry name" value="E3 UBIQUITIN-PROTEIN LIGASE SHPRH FAMILY MEMBER"/>
    <property type="match status" value="1"/>
</dbReference>
<dbReference type="Gene3D" id="3.40.50.10810">
    <property type="entry name" value="Tandem AAA-ATPase domain"/>
    <property type="match status" value="2"/>
</dbReference>
<sequence>KNLIPSFNKRMPRRKSTPSKRQLTSPPRSVSKRSKRGGQRPAFQRQRTEPLHLSSVATAGGWVKDDVLGLEIPVDSTISPVLTTLCSDNAPELQIDLTLLENDQVKLQVKGQADADSHLSLAELFPDTYEAWKPHIVTLAEGGLLSLHINAKSEVEGDQWSFSFVVSVAWRKYMESCFPNSLGPMVAVPRANPMRPMHRVMIWLLKKTHDAQSQLADVDMTCRCRYWKEIEVLYDRFVGNNTAVSAQFKSQTFAMPEIYARIDVTEQLNCDIRDYEAFEATSADLLPTLRRYQKAAVSWMLSREKPSTQHNRSLPLCVTFNEGMARKLQAYDPFCAAFYTTAPSAGMLQTHQEQLRPIGMNFSLIHGGILADEMGLGKTVEVIALILSHRPSSLGPRLLSTHLSQCQVSTTEGDEDSDVVACICGSSEDHPMGLVQCEFCDTWHHQLCTGYRVNESNSGSDSFSNSHNLWDFGTDQTVHDATATWSSGGFMCYHCQSHERPTFACRTTLIVSPEPIHAQWEHEVSRHVRAGALSVMRYPGVRALKARLEDKGPSAEWQVLASPGLVLSRYDVVLSTYEALGADLRYVPTTEGKDRRTSTRSQVKRYAFVGSPLVALRFWRVCMDEAQVGVENTRLQAALTLARLSAENRWVVTGTPFSSRVSELFGYLRFLRIPPYTSSEAEDYRSGQNLQLLQAEHNEREGLDSGFFREVVEHNFTRGAVERVLDLLLWNGYDEAGTVCGGGILWRTGKKHVLDQLGLPPQKSEVVWCHFTAVERHFYDQQEKRIVSLIQQRQQQQQLAQTGQVIDRDDPLWQDLLVLRQLCCHPQVGGARQAWGSSGNTTSRAVMTMDAFLQGLVNKAKRECEEDQRQLIGAQNGLAALLVLKDEISEAALKYMAVMRPIRTNWPHFRADLLPRLHILQNLEKCVRQLYSLPESGTHDDSEALSGMSNTEDPKKVCLLPELPALQRRVSSTGLLPDSNDLSEEEHTEISRECALLGQNARQIRRYYLLQADMMHTRALTNFKEVSQMIDDSQQHSAGGRTELLCTSGNWWNDALAIIEQSERGNGLQLVDKVRARVAGFDTRWGTTFCSQLVSTRSLRLLLVRELEALAKRRRELFDRLAALSEGTPTDADVELSGNCKKCRDGGTGPVCIHCQLYKELEAYRRHFLGVDKTISIKTTIVDLFDVDMEDEYTSNDSSGGLSTSLYVEIFKEISGCARSALRAQEDGRELALEIQTGMQTETDFWQKLQREWQAAKKLFQAQHQRLGALDELVMACSQLRLRLPDEPPGRTKAERLYKLERQEIPVRTAELEAERVAADLVLKNKMAQLRYLLQLQSESGTRQAQQAHALEASPESSPVRPLCAVCLQEFPQRRAVLLCAHVFCTRCVSDLKGGRQHARKHIRCPTCRRVCPVDNITVVVEQLASESTSTRSEDLSQNEAVSEVPRQPALPQRNSGSLGSKLDALLARVEILRQENPAVKCLLFSQWSQMLELVMQPLRRVGVRCFMYGTKRQLPKLLEQFQACPAACVLALPFKVGANGLNIVEATEVLLIEPLLSSSIEAQAVNRVHRLGQTRQTCVHRFIVQGSVEERIFYLGHKLKADNTREEQECKEEINDDDEELQRLGVAPGRKEHEKLTMQDLQELLRGNSGDSAASAAAATVFWDELVTLNGNCVTRTAAYEFLERRHATQIRTEGQDRSRGPQTKLFGKFVELVVAEELLSLLHADELNSIEAAERIDPQLLHNQQEQIKEQVCVWRKAQEDNTA</sequence>
<dbReference type="InterPro" id="IPR011011">
    <property type="entry name" value="Znf_FYVE_PHD"/>
</dbReference>
<evidence type="ECO:0008006" key="11">
    <source>
        <dbReference type="Google" id="ProtNLM"/>
    </source>
</evidence>
<dbReference type="OrthoDB" id="46533at2759"/>